<dbReference type="EMBL" id="LAZR01040194">
    <property type="protein sequence ID" value="KKL15102.1"/>
    <property type="molecule type" value="Genomic_DNA"/>
</dbReference>
<evidence type="ECO:0000256" key="1">
    <source>
        <dbReference type="ARBA" id="ARBA00023015"/>
    </source>
</evidence>
<reference evidence="5" key="1">
    <citation type="journal article" date="2015" name="Nature">
        <title>Complex archaea that bridge the gap between prokaryotes and eukaryotes.</title>
        <authorList>
            <person name="Spang A."/>
            <person name="Saw J.H."/>
            <person name="Jorgensen S.L."/>
            <person name="Zaremba-Niedzwiedzka K."/>
            <person name="Martijn J."/>
            <person name="Lind A.E."/>
            <person name="van Eijk R."/>
            <person name="Schleper C."/>
            <person name="Guy L."/>
            <person name="Ettema T.J."/>
        </authorList>
    </citation>
    <scope>NUCLEOTIDE SEQUENCE</scope>
</reference>
<feature type="non-terminal residue" evidence="5">
    <location>
        <position position="1"/>
    </location>
</feature>
<feature type="domain" description="AP2/ERF" evidence="4">
    <location>
        <begin position="47"/>
        <end position="98"/>
    </location>
</feature>
<dbReference type="GO" id="GO:0003677">
    <property type="term" value="F:DNA binding"/>
    <property type="evidence" value="ECO:0007669"/>
    <property type="project" value="UniProtKB-KW"/>
</dbReference>
<evidence type="ECO:0000256" key="3">
    <source>
        <dbReference type="ARBA" id="ARBA00023163"/>
    </source>
</evidence>
<dbReference type="Pfam" id="PF00847">
    <property type="entry name" value="AP2"/>
    <property type="match status" value="1"/>
</dbReference>
<dbReference type="AlphaFoldDB" id="A0A0F9BML3"/>
<evidence type="ECO:0000259" key="4">
    <source>
        <dbReference type="Pfam" id="PF00847"/>
    </source>
</evidence>
<accession>A0A0F9BML3</accession>
<evidence type="ECO:0000313" key="5">
    <source>
        <dbReference type="EMBL" id="KKL15102.1"/>
    </source>
</evidence>
<proteinExistence type="predicted"/>
<sequence length="108" mass="12686">FHMLSCPDYTQVDHINRDGLDNRSFNLREGVKVNPKNKGQQKNNNSGVTGVYYQDGKYACWCTQIGGTCNRRTRRFSIQLYGYDEARKMAIKVRNEWEKELEYGKYGY</sequence>
<keyword evidence="1" id="KW-0805">Transcription regulation</keyword>
<dbReference type="InterPro" id="IPR001471">
    <property type="entry name" value="AP2/ERF_dom"/>
</dbReference>
<protein>
    <recommendedName>
        <fullName evidence="4">AP2/ERF domain-containing protein</fullName>
    </recommendedName>
</protein>
<dbReference type="Gene3D" id="1.20.5.2050">
    <property type="match status" value="1"/>
</dbReference>
<evidence type="ECO:0000256" key="2">
    <source>
        <dbReference type="ARBA" id="ARBA00023125"/>
    </source>
</evidence>
<dbReference type="GO" id="GO:0003700">
    <property type="term" value="F:DNA-binding transcription factor activity"/>
    <property type="evidence" value="ECO:0007669"/>
    <property type="project" value="InterPro"/>
</dbReference>
<organism evidence="5">
    <name type="scientific">marine sediment metagenome</name>
    <dbReference type="NCBI Taxonomy" id="412755"/>
    <lineage>
        <taxon>unclassified sequences</taxon>
        <taxon>metagenomes</taxon>
        <taxon>ecological metagenomes</taxon>
    </lineage>
</organism>
<comment type="caution">
    <text evidence="5">The sequence shown here is derived from an EMBL/GenBank/DDBJ whole genome shotgun (WGS) entry which is preliminary data.</text>
</comment>
<gene>
    <name evidence="5" type="ORF">LCGC14_2508930</name>
</gene>
<name>A0A0F9BML3_9ZZZZ</name>
<keyword evidence="3" id="KW-0804">Transcription</keyword>
<keyword evidence="2" id="KW-0238">DNA-binding</keyword>